<accession>A0AAX2I1E4</accession>
<dbReference type="KEGG" id="ypw:CH59_3845"/>
<dbReference type="KEGG" id="ypv:BZ15_1255"/>
<evidence type="ECO:0000313" key="3">
    <source>
        <dbReference type="Proteomes" id="UP000251879"/>
    </source>
</evidence>
<dbReference type="AlphaFoldDB" id="A0AAX2I1E4"/>
<evidence type="ECO:0000313" key="1">
    <source>
        <dbReference type="EMBL" id="SQA45608.1"/>
    </source>
</evidence>
<reference evidence="2 3" key="1">
    <citation type="submission" date="2018-06" db="EMBL/GenBank/DDBJ databases">
        <authorList>
            <consortium name="Pathogen Informatics"/>
            <person name="Doyle S."/>
        </authorList>
    </citation>
    <scope>NUCLEOTIDE SEQUENCE [LARGE SCALE GENOMIC DNA]</scope>
    <source>
        <strain evidence="2 3">NCTC5923</strain>
    </source>
</reference>
<sequence>MMNLGYHIRSLHEPYKSGKVDADAKVILEHIRGIKNSSTIELNVEICIDEYINVLEQYLGTSSVKLREALAYASDYLSDELTKLKVL</sequence>
<evidence type="ECO:0008006" key="4">
    <source>
        <dbReference type="Google" id="ProtNLM"/>
    </source>
</evidence>
<dbReference type="KEGG" id="ypw:CH59_3831"/>
<dbReference type="KEGG" id="ypl:CH46_2842"/>
<name>A0AAX2I1E4_YERPE</name>
<dbReference type="EMBL" id="UAVH01000007">
    <property type="protein sequence ID" value="SQA45608.1"/>
    <property type="molecule type" value="Genomic_DNA"/>
</dbReference>
<gene>
    <name evidence="1" type="ORF">NCTC5923_02538</name>
    <name evidence="2" type="ORF">NCTC5923_02551</name>
</gene>
<dbReference type="EMBL" id="UAVH01000007">
    <property type="protein sequence ID" value="SQA45621.1"/>
    <property type="molecule type" value="Genomic_DNA"/>
</dbReference>
<dbReference type="Proteomes" id="UP000251879">
    <property type="component" value="Unassembled WGS sequence"/>
</dbReference>
<evidence type="ECO:0000313" key="2">
    <source>
        <dbReference type="EMBL" id="SQA45621.1"/>
    </source>
</evidence>
<protein>
    <recommendedName>
        <fullName evidence="4">Phage protein</fullName>
    </recommendedName>
</protein>
<proteinExistence type="predicted"/>
<organism evidence="2 3">
    <name type="scientific">Yersinia pestis</name>
    <dbReference type="NCBI Taxonomy" id="632"/>
    <lineage>
        <taxon>Bacteria</taxon>
        <taxon>Pseudomonadati</taxon>
        <taxon>Pseudomonadota</taxon>
        <taxon>Gammaproteobacteria</taxon>
        <taxon>Enterobacterales</taxon>
        <taxon>Yersiniaceae</taxon>
        <taxon>Yersinia</taxon>
    </lineage>
</organism>
<comment type="caution">
    <text evidence="2">The sequence shown here is derived from an EMBL/GenBank/DDBJ whole genome shotgun (WGS) entry which is preliminary data.</text>
</comment>
<dbReference type="KEGG" id="ypv:BZ15_1269"/>